<dbReference type="Proteomes" id="UP000317369">
    <property type="component" value="Chromosome"/>
</dbReference>
<reference evidence="3 4" key="1">
    <citation type="submission" date="2019-02" db="EMBL/GenBank/DDBJ databases">
        <title>Deep-cultivation of Planctomycetes and their phenomic and genomic characterization uncovers novel biology.</title>
        <authorList>
            <person name="Wiegand S."/>
            <person name="Jogler M."/>
            <person name="Boedeker C."/>
            <person name="Pinto D."/>
            <person name="Vollmers J."/>
            <person name="Rivas-Marin E."/>
            <person name="Kohn T."/>
            <person name="Peeters S.H."/>
            <person name="Heuer A."/>
            <person name="Rast P."/>
            <person name="Oberbeckmann S."/>
            <person name="Bunk B."/>
            <person name="Jeske O."/>
            <person name="Meyerdierks A."/>
            <person name="Storesund J.E."/>
            <person name="Kallscheuer N."/>
            <person name="Luecker S."/>
            <person name="Lage O.M."/>
            <person name="Pohl T."/>
            <person name="Merkel B.J."/>
            <person name="Hornburger P."/>
            <person name="Mueller R.-W."/>
            <person name="Bruemmer F."/>
            <person name="Labrenz M."/>
            <person name="Spormann A.M."/>
            <person name="Op den Camp H."/>
            <person name="Overmann J."/>
            <person name="Amann R."/>
            <person name="Jetten M.S.M."/>
            <person name="Mascher T."/>
            <person name="Medema M.H."/>
            <person name="Devos D.P."/>
            <person name="Kaster A.-K."/>
            <person name="Ovreas L."/>
            <person name="Rohde M."/>
            <person name="Galperin M.Y."/>
            <person name="Jogler C."/>
        </authorList>
    </citation>
    <scope>NUCLEOTIDE SEQUENCE [LARGE SCALE GENOMIC DNA]</scope>
    <source>
        <strain evidence="3 4">KS4</strain>
    </source>
</reference>
<evidence type="ECO:0000313" key="4">
    <source>
        <dbReference type="Proteomes" id="UP000317369"/>
    </source>
</evidence>
<accession>A0A517YP55</accession>
<feature type="chain" id="PRO_5021876702" evidence="2">
    <location>
        <begin position="32"/>
        <end position="340"/>
    </location>
</feature>
<name>A0A517YP55_9BACT</name>
<dbReference type="RefSeq" id="WP_145072851.1">
    <property type="nucleotide sequence ID" value="NZ_CP036425.1"/>
</dbReference>
<feature type="signal peptide" evidence="2">
    <location>
        <begin position="1"/>
        <end position="31"/>
    </location>
</feature>
<dbReference type="OrthoDB" id="9812162at2"/>
<proteinExistence type="predicted"/>
<keyword evidence="2" id="KW-0732">Signal</keyword>
<keyword evidence="4" id="KW-1185">Reference proteome</keyword>
<evidence type="ECO:0000313" key="3">
    <source>
        <dbReference type="EMBL" id="QDU32004.1"/>
    </source>
</evidence>
<evidence type="ECO:0000256" key="1">
    <source>
        <dbReference type="SAM" id="MobiDB-lite"/>
    </source>
</evidence>
<dbReference type="EMBL" id="CP036425">
    <property type="protein sequence ID" value="QDU32004.1"/>
    <property type="molecule type" value="Genomic_DNA"/>
</dbReference>
<dbReference type="AlphaFoldDB" id="A0A517YP55"/>
<organism evidence="3 4">
    <name type="scientific">Poriferisphaera corsica</name>
    <dbReference type="NCBI Taxonomy" id="2528020"/>
    <lineage>
        <taxon>Bacteria</taxon>
        <taxon>Pseudomonadati</taxon>
        <taxon>Planctomycetota</taxon>
        <taxon>Phycisphaerae</taxon>
        <taxon>Phycisphaerales</taxon>
        <taxon>Phycisphaeraceae</taxon>
        <taxon>Poriferisphaera</taxon>
    </lineage>
</organism>
<sequence length="340" mass="36721" precursor="true">MCCQLKPSLKLLVVGMFMFVGLFAISGVAMAHCGSCDGKEAAVEMHHGGLHENDGKGDRESHDEHDEHGHAESGDHDDGHAESGHTEKSKCKAGCTCAKCEAKKAEKNEDCEIKKCPLKAAEKEHHDEDGDAKVACGKECSGATCTKCMPKVSGFDQVGVVKQLTGFFDAADNETPAMRKLDKLTDMVLVTEKGVYHFIETPDNKAALSSVEIGSMVAAKGKAYNHGGLVYLDDVNVLSQKEAKKQKIDTSKYESIDGIKVVLEGVNGCQCQLDVDELPHNCKLGHLHHLQDEKGRIFNYIPTAKSADLIQGKQGTHGQKIKVEGLRLPGNSLLVTKVVQ</sequence>
<protein>
    <submittedName>
        <fullName evidence="3">Uncharacterized protein</fullName>
    </submittedName>
</protein>
<feature type="region of interest" description="Disordered" evidence="1">
    <location>
        <begin position="48"/>
        <end position="87"/>
    </location>
</feature>
<dbReference type="KEGG" id="pcor:KS4_00320"/>
<gene>
    <name evidence="3" type="ORF">KS4_00320</name>
</gene>
<evidence type="ECO:0000256" key="2">
    <source>
        <dbReference type="SAM" id="SignalP"/>
    </source>
</evidence>